<evidence type="ECO:0000256" key="6">
    <source>
        <dbReference type="ARBA" id="ARBA00022679"/>
    </source>
</evidence>
<keyword evidence="4" id="KW-0820">tRNA-binding</keyword>
<dbReference type="PIRSF" id="PIRSF017259">
    <property type="entry name" value="tRNA_mtfrase_TRM11"/>
    <property type="match status" value="1"/>
</dbReference>
<dbReference type="SUPFAM" id="SSF53335">
    <property type="entry name" value="S-adenosyl-L-methionine-dependent methyltransferases"/>
    <property type="match status" value="1"/>
</dbReference>
<comment type="subunit">
    <text evidence="2">Monomer.</text>
</comment>
<dbReference type="Gene3D" id="3.40.50.150">
    <property type="entry name" value="Vaccinia Virus protein VP39"/>
    <property type="match status" value="1"/>
</dbReference>
<evidence type="ECO:0000256" key="12">
    <source>
        <dbReference type="ARBA" id="ARBA00061338"/>
    </source>
</evidence>
<keyword evidence="18" id="KW-1185">Reference proteome</keyword>
<dbReference type="PROSITE" id="PS51165">
    <property type="entry name" value="THUMP"/>
    <property type="match status" value="1"/>
</dbReference>
<dbReference type="CDD" id="cd11715">
    <property type="entry name" value="THUMP_AdoMetMT"/>
    <property type="match status" value="1"/>
</dbReference>
<keyword evidence="5 17" id="KW-0489">Methyltransferase</keyword>
<dbReference type="AlphaFoldDB" id="E3GYD3"/>
<evidence type="ECO:0000259" key="16">
    <source>
        <dbReference type="PROSITE" id="PS51165"/>
    </source>
</evidence>
<comment type="function">
    <text evidence="11">Catalyzes the adenosylmethionine-dependent methylation of the exocyclic amino group (N(2)) of guanosine at position 10 of various tRNAs. Acts via a two-step process that leads to the formation of either N(2)-monomethyl (m(2)G) or N(2)-dimethylguanosine (m(2)(2)G).</text>
</comment>
<dbReference type="CDD" id="cd02440">
    <property type="entry name" value="AdoMet_MTases"/>
    <property type="match status" value="1"/>
</dbReference>
<keyword evidence="8" id="KW-0819">tRNA processing</keyword>
<dbReference type="InterPro" id="IPR029063">
    <property type="entry name" value="SAM-dependent_MTases_sf"/>
</dbReference>
<comment type="similarity">
    <text evidence="12">Belongs to the methyltransferase superfamily. Trm-G10 family.</text>
</comment>
<evidence type="ECO:0000256" key="3">
    <source>
        <dbReference type="ARBA" id="ARBA00022490"/>
    </source>
</evidence>
<dbReference type="PROSITE" id="PS00092">
    <property type="entry name" value="N6_MTASE"/>
    <property type="match status" value="1"/>
</dbReference>
<evidence type="ECO:0000256" key="5">
    <source>
        <dbReference type="ARBA" id="ARBA00022603"/>
    </source>
</evidence>
<dbReference type="GO" id="GO:0160101">
    <property type="term" value="F:tRNA (guanine(10)-N2)-dimethyltransferase activity"/>
    <property type="evidence" value="ECO:0007669"/>
    <property type="project" value="UniProtKB-EC"/>
</dbReference>
<evidence type="ECO:0000313" key="17">
    <source>
        <dbReference type="EMBL" id="ADP77315.1"/>
    </source>
</evidence>
<organism evidence="17 18">
    <name type="scientific">Methanothermus fervidus (strain ATCC 43054 / DSM 2088 / JCM 10308 / V24 S)</name>
    <dbReference type="NCBI Taxonomy" id="523846"/>
    <lineage>
        <taxon>Archaea</taxon>
        <taxon>Methanobacteriati</taxon>
        <taxon>Methanobacteriota</taxon>
        <taxon>Methanomada group</taxon>
        <taxon>Methanobacteria</taxon>
        <taxon>Methanobacteriales</taxon>
        <taxon>Methanothermaceae</taxon>
        <taxon>Methanothermus</taxon>
    </lineage>
</organism>
<dbReference type="GO" id="GO:0005737">
    <property type="term" value="C:cytoplasm"/>
    <property type="evidence" value="ECO:0007669"/>
    <property type="project" value="UniProtKB-SubCell"/>
</dbReference>
<dbReference type="PRINTS" id="PR00507">
    <property type="entry name" value="N12N6MTFRASE"/>
</dbReference>
<gene>
    <name evidence="17" type="ordered locus">Mfer_0515</name>
</gene>
<dbReference type="GO" id="GO:0000049">
    <property type="term" value="F:tRNA binding"/>
    <property type="evidence" value="ECO:0007669"/>
    <property type="project" value="UniProtKB-KW"/>
</dbReference>
<dbReference type="EC" id="2.1.1.213" evidence="13"/>
<feature type="domain" description="THUMP" evidence="16">
    <location>
        <begin position="46"/>
        <end position="147"/>
    </location>
</feature>
<evidence type="ECO:0000256" key="15">
    <source>
        <dbReference type="PROSITE-ProRule" id="PRU00529"/>
    </source>
</evidence>
<keyword evidence="3" id="KW-0963">Cytoplasm</keyword>
<evidence type="ECO:0000256" key="2">
    <source>
        <dbReference type="ARBA" id="ARBA00011245"/>
    </source>
</evidence>
<dbReference type="FunFam" id="3.40.50.150:FF:000251">
    <property type="entry name" value="Putative RNA methylase"/>
    <property type="match status" value="1"/>
</dbReference>
<dbReference type="EMBL" id="CP002278">
    <property type="protein sequence ID" value="ADP77315.1"/>
    <property type="molecule type" value="Genomic_DNA"/>
</dbReference>
<protein>
    <recommendedName>
        <fullName evidence="13">tRNA (guanine(10)-N(2))-dimethyltransferase</fullName>
        <ecNumber evidence="13">2.1.1.213</ecNumber>
    </recommendedName>
    <alternativeName>
        <fullName evidence="14">tRNA:G10 dimethyltransferase</fullName>
    </alternativeName>
</protein>
<dbReference type="PANTHER" id="PTHR14911:SF13">
    <property type="entry name" value="TRNA (GUANINE(6)-N2)-METHYLTRANSFERASE THUMP3"/>
    <property type="match status" value="1"/>
</dbReference>
<dbReference type="KEGG" id="mfv:Mfer_0515"/>
<dbReference type="Gene3D" id="3.30.2130.30">
    <property type="match status" value="1"/>
</dbReference>
<evidence type="ECO:0000256" key="14">
    <source>
        <dbReference type="ARBA" id="ARBA00082665"/>
    </source>
</evidence>
<dbReference type="InterPro" id="IPR000241">
    <property type="entry name" value="RlmKL-like_Mtase"/>
</dbReference>
<evidence type="ECO:0000256" key="1">
    <source>
        <dbReference type="ARBA" id="ARBA00004496"/>
    </source>
</evidence>
<evidence type="ECO:0000256" key="9">
    <source>
        <dbReference type="ARBA" id="ARBA00022884"/>
    </source>
</evidence>
<evidence type="ECO:0000313" key="18">
    <source>
        <dbReference type="Proteomes" id="UP000002315"/>
    </source>
</evidence>
<dbReference type="InterPro" id="IPR005885">
    <property type="entry name" value="TrmG10"/>
</dbReference>
<comment type="catalytic activity">
    <reaction evidence="10">
        <text>guanosine(10) in tRNA + 2 S-adenosyl-L-methionine = N(2)-dimethylguanosine(10) in tRNA + 2 S-adenosyl-L-homocysteine + 2 H(+)</text>
        <dbReference type="Rhea" id="RHEA:43124"/>
        <dbReference type="Rhea" id="RHEA-COMP:10355"/>
        <dbReference type="Rhea" id="RHEA-COMP:10358"/>
        <dbReference type="ChEBI" id="CHEBI:15378"/>
        <dbReference type="ChEBI" id="CHEBI:57856"/>
        <dbReference type="ChEBI" id="CHEBI:59789"/>
        <dbReference type="ChEBI" id="CHEBI:74269"/>
        <dbReference type="ChEBI" id="CHEBI:74513"/>
        <dbReference type="EC" id="2.1.1.213"/>
    </reaction>
</comment>
<dbReference type="InterPro" id="IPR004114">
    <property type="entry name" value="THUMP_dom"/>
</dbReference>
<reference evidence="17 18" key="1">
    <citation type="journal article" date="2010" name="Stand. Genomic Sci.">
        <title>Complete genome sequence of Methanothermus fervidus type strain (V24S).</title>
        <authorList>
            <person name="Anderson I."/>
            <person name="Djao O.D."/>
            <person name="Misra M."/>
            <person name="Chertkov O."/>
            <person name="Nolan M."/>
            <person name="Lucas S."/>
            <person name="Lapidus A."/>
            <person name="Del Rio T.G."/>
            <person name="Tice H."/>
            <person name="Cheng J.F."/>
            <person name="Tapia R."/>
            <person name="Han C."/>
            <person name="Goodwin L."/>
            <person name="Pitluck S."/>
            <person name="Liolios K."/>
            <person name="Ivanova N."/>
            <person name="Mavromatis K."/>
            <person name="Mikhailova N."/>
            <person name="Pati A."/>
            <person name="Brambilla E."/>
            <person name="Chen A."/>
            <person name="Palaniappan K."/>
            <person name="Land M."/>
            <person name="Hauser L."/>
            <person name="Chang Y.J."/>
            <person name="Jeffries C.D."/>
            <person name="Sikorski J."/>
            <person name="Spring S."/>
            <person name="Rohde M."/>
            <person name="Eichinger K."/>
            <person name="Huber H."/>
            <person name="Wirth R."/>
            <person name="Goker M."/>
            <person name="Detter J.C."/>
            <person name="Woyke T."/>
            <person name="Bristow J."/>
            <person name="Eisen J.A."/>
            <person name="Markowitz V."/>
            <person name="Hugenholtz P."/>
            <person name="Klenk H.P."/>
            <person name="Kyrpides N.C."/>
        </authorList>
    </citation>
    <scope>NUCLEOTIDE SEQUENCE [LARGE SCALE GENOMIC DNA]</scope>
    <source>
        <strain evidence="18">ATCC 43054 / DSM 2088 / JCM 10308 / V24 S</strain>
    </source>
</reference>
<keyword evidence="7" id="KW-0949">S-adenosyl-L-methionine</keyword>
<evidence type="ECO:0000256" key="13">
    <source>
        <dbReference type="ARBA" id="ARBA00066936"/>
    </source>
</evidence>
<evidence type="ECO:0000256" key="10">
    <source>
        <dbReference type="ARBA" id="ARBA00051883"/>
    </source>
</evidence>
<evidence type="ECO:0000256" key="4">
    <source>
        <dbReference type="ARBA" id="ARBA00022555"/>
    </source>
</evidence>
<keyword evidence="6" id="KW-0808">Transferase</keyword>
<dbReference type="PANTHER" id="PTHR14911">
    <property type="entry name" value="THUMP DOMAIN-CONTAINING"/>
    <property type="match status" value="1"/>
</dbReference>
<dbReference type="NCBIfam" id="TIGR01177">
    <property type="entry name" value="TIGR01177 family methyltransferase"/>
    <property type="match status" value="1"/>
</dbReference>
<dbReference type="STRING" id="523846.Mfer_0515"/>
<dbReference type="InterPro" id="IPR002052">
    <property type="entry name" value="DNA_methylase_N6_adenine_CS"/>
</dbReference>
<dbReference type="OrthoDB" id="7080at2157"/>
<comment type="subcellular location">
    <subcellularLocation>
        <location evidence="1">Cytoplasm</location>
    </subcellularLocation>
</comment>
<dbReference type="SUPFAM" id="SSF143437">
    <property type="entry name" value="THUMP domain-like"/>
    <property type="match status" value="1"/>
</dbReference>
<dbReference type="GO" id="GO:0160102">
    <property type="term" value="F:tRNA (guanine(10)-N2)-methyltransferase activity"/>
    <property type="evidence" value="ECO:0007669"/>
    <property type="project" value="InterPro"/>
</dbReference>
<keyword evidence="9 15" id="KW-0694">RNA-binding</keyword>
<evidence type="ECO:0000256" key="7">
    <source>
        <dbReference type="ARBA" id="ARBA00022691"/>
    </source>
</evidence>
<accession>E3GYD3</accession>
<name>E3GYD3_METFV</name>
<proteinExistence type="inferred from homology"/>
<dbReference type="HOGENOM" id="CLU_057819_1_0_2"/>
<dbReference type="Pfam" id="PF02926">
    <property type="entry name" value="THUMP"/>
    <property type="match status" value="1"/>
</dbReference>
<dbReference type="SMART" id="SM00981">
    <property type="entry name" value="THUMP"/>
    <property type="match status" value="1"/>
</dbReference>
<evidence type="ECO:0000256" key="11">
    <source>
        <dbReference type="ARBA" id="ARBA00054380"/>
    </source>
</evidence>
<dbReference type="GO" id="GO:0030488">
    <property type="term" value="P:tRNA methylation"/>
    <property type="evidence" value="ECO:0007669"/>
    <property type="project" value="InterPro"/>
</dbReference>
<dbReference type="Pfam" id="PF01170">
    <property type="entry name" value="UPF0020"/>
    <property type="match status" value="1"/>
</dbReference>
<sequence length="343" mass="39043">MEFLLILSREHPKIPYSEVKAVLDVECNNYNVKYQKDGIMVVSSDEDVGEILVNRLAYAHEVSKLLFMTNIENLKDKILKVDWDSILGQTFAVRVKRINSEISSREMEVKIGGIIDRLSSSKVNLENPESFVRVVFNDSKVFFGIRIGKINKKHFNIAKPHKRPFFHPSSLDPKIARCMVNLARVKKGEKILDPFCGAGGVLIEAGMIGIKVIGCDIDKKMVKGAIENLKYFGIKDFKVFQEDARKIKLKEKVDAIVTDPPYGISTSTKGEELSKLYYEFLLSAKDNLKDNGILCMASPHFVDIDKIIGKTKFKILERYEIRLHKSLTRIINVLKKFNEKGEN</sequence>
<dbReference type="Proteomes" id="UP000002315">
    <property type="component" value="Chromosome"/>
</dbReference>
<evidence type="ECO:0000256" key="8">
    <source>
        <dbReference type="ARBA" id="ARBA00022694"/>
    </source>
</evidence>